<dbReference type="PANTHER" id="PTHR23513:SF9">
    <property type="entry name" value="ENTEROBACTIN EXPORTER ENTS"/>
    <property type="match status" value="1"/>
</dbReference>
<comment type="caution">
    <text evidence="8">The sequence shown here is derived from an EMBL/GenBank/DDBJ whole genome shotgun (WGS) entry which is preliminary data.</text>
</comment>
<keyword evidence="4 7" id="KW-0812">Transmembrane</keyword>
<dbReference type="EMBL" id="QLMI01000003">
    <property type="protein sequence ID" value="RAK23888.1"/>
    <property type="molecule type" value="Genomic_DNA"/>
</dbReference>
<feature type="transmembrane region" description="Helical" evidence="7">
    <location>
        <begin position="112"/>
        <end position="138"/>
    </location>
</feature>
<gene>
    <name evidence="8" type="ORF">B0I03_103356</name>
</gene>
<protein>
    <submittedName>
        <fullName evidence="8">Putative MFS family arabinose efflux permease</fullName>
    </submittedName>
</protein>
<name>A0A327YS33_9FLAO</name>
<feature type="transmembrane region" description="Helical" evidence="7">
    <location>
        <begin position="15"/>
        <end position="36"/>
    </location>
</feature>
<dbReference type="OrthoDB" id="7283966at2"/>
<evidence type="ECO:0000256" key="5">
    <source>
        <dbReference type="ARBA" id="ARBA00022989"/>
    </source>
</evidence>
<dbReference type="Gene3D" id="1.20.1250.20">
    <property type="entry name" value="MFS general substrate transporter like domains"/>
    <property type="match status" value="1"/>
</dbReference>
<comment type="subcellular location">
    <subcellularLocation>
        <location evidence="1">Cell membrane</location>
        <topology evidence="1">Multi-pass membrane protein</topology>
    </subcellularLocation>
</comment>
<feature type="transmembrane region" description="Helical" evidence="7">
    <location>
        <begin position="266"/>
        <end position="284"/>
    </location>
</feature>
<evidence type="ECO:0000313" key="9">
    <source>
        <dbReference type="Proteomes" id="UP000249620"/>
    </source>
</evidence>
<keyword evidence="5 7" id="KW-1133">Transmembrane helix</keyword>
<dbReference type="InterPro" id="IPR036259">
    <property type="entry name" value="MFS_trans_sf"/>
</dbReference>
<dbReference type="AlphaFoldDB" id="A0A327YS33"/>
<keyword evidence="6 7" id="KW-0472">Membrane</keyword>
<keyword evidence="9" id="KW-1185">Reference proteome</keyword>
<sequence>MAKKDPFSSLRIPEFRWFLAMRLFIVLAWSMQFVLIEWEVYRITKDPLSLGLIGLMEIIPAISMALFAGHIVDQNEKKSLLIKCFSGLATISALMCLLVHPNFIDSFSKNTILYGIYALVFVGGIIRAFLIPSVFSLLGLIIPKKEQPNAATWSSSTWQVAAVIGPALAGFAIGWVGVFWSLFFVVFCVIMALMVLTQIERKPILNPKIGEPIFKSLKEGLSFVFQNKTILNAISLDMFAVLFGGAIALLPIFAQDILKVGSEGFGILRAAPAIGGLLTMLIATSIPLHQKAGKKLLLAVFGFGVCIIVFGLSTNFWLSVVALFLSGVTDGISVVIRQTILQIYTPDHMRGRVSSVNSIFVGSSNELGAFESGLASKIMGVVPAVVFGGMMTLGIVGVTAVASPKFRELDIEKDLETI</sequence>
<evidence type="ECO:0000256" key="1">
    <source>
        <dbReference type="ARBA" id="ARBA00004651"/>
    </source>
</evidence>
<dbReference type="PANTHER" id="PTHR23513">
    <property type="entry name" value="INTEGRAL MEMBRANE EFFLUX PROTEIN-RELATED"/>
    <property type="match status" value="1"/>
</dbReference>
<dbReference type="GO" id="GO:0005886">
    <property type="term" value="C:plasma membrane"/>
    <property type="evidence" value="ECO:0007669"/>
    <property type="project" value="UniProtKB-SubCell"/>
</dbReference>
<evidence type="ECO:0000256" key="3">
    <source>
        <dbReference type="ARBA" id="ARBA00022475"/>
    </source>
</evidence>
<feature type="transmembrane region" description="Helical" evidence="7">
    <location>
        <begin position="80"/>
        <end position="100"/>
    </location>
</feature>
<proteinExistence type="predicted"/>
<evidence type="ECO:0000313" key="8">
    <source>
        <dbReference type="EMBL" id="RAK23888.1"/>
    </source>
</evidence>
<keyword evidence="3" id="KW-1003">Cell membrane</keyword>
<dbReference type="Pfam" id="PF05977">
    <property type="entry name" value="MFS_3"/>
    <property type="match status" value="1"/>
</dbReference>
<accession>A0A327YS33</accession>
<feature type="transmembrane region" description="Helical" evidence="7">
    <location>
        <begin position="378"/>
        <end position="402"/>
    </location>
</feature>
<dbReference type="RefSeq" id="WP_111566699.1">
    <property type="nucleotide sequence ID" value="NZ_QLMI01000003.1"/>
</dbReference>
<dbReference type="SUPFAM" id="SSF103473">
    <property type="entry name" value="MFS general substrate transporter"/>
    <property type="match status" value="1"/>
</dbReference>
<evidence type="ECO:0000256" key="2">
    <source>
        <dbReference type="ARBA" id="ARBA00022448"/>
    </source>
</evidence>
<reference evidence="8 9" key="1">
    <citation type="submission" date="2018-06" db="EMBL/GenBank/DDBJ databases">
        <title>Genomic Encyclopedia of Type Strains, Phase III (KMG-III): the genomes of soil and plant-associated and newly described type strains.</title>
        <authorList>
            <person name="Whitman W."/>
        </authorList>
    </citation>
    <scope>NUCLEOTIDE SEQUENCE [LARGE SCALE GENOMIC DNA]</scope>
    <source>
        <strain evidence="8 9">CGMCC 1.12398</strain>
    </source>
</reference>
<feature type="transmembrane region" description="Helical" evidence="7">
    <location>
        <begin position="48"/>
        <end position="68"/>
    </location>
</feature>
<feature type="transmembrane region" description="Helical" evidence="7">
    <location>
        <begin position="150"/>
        <end position="173"/>
    </location>
</feature>
<evidence type="ECO:0000256" key="7">
    <source>
        <dbReference type="SAM" id="Phobius"/>
    </source>
</evidence>
<feature type="transmembrane region" description="Helical" evidence="7">
    <location>
        <begin position="230"/>
        <end position="254"/>
    </location>
</feature>
<evidence type="ECO:0000256" key="6">
    <source>
        <dbReference type="ARBA" id="ARBA00023136"/>
    </source>
</evidence>
<dbReference type="CDD" id="cd06173">
    <property type="entry name" value="MFS_MefA_like"/>
    <property type="match status" value="1"/>
</dbReference>
<keyword evidence="2" id="KW-0813">Transport</keyword>
<organism evidence="8 9">
    <name type="scientific">Flavobacterium aquaticum</name>
    <dbReference type="NCBI Taxonomy" id="1236486"/>
    <lineage>
        <taxon>Bacteria</taxon>
        <taxon>Pseudomonadati</taxon>
        <taxon>Bacteroidota</taxon>
        <taxon>Flavobacteriia</taxon>
        <taxon>Flavobacteriales</taxon>
        <taxon>Flavobacteriaceae</taxon>
        <taxon>Flavobacterium</taxon>
    </lineage>
</organism>
<dbReference type="Proteomes" id="UP000249620">
    <property type="component" value="Unassembled WGS sequence"/>
</dbReference>
<feature type="transmembrane region" description="Helical" evidence="7">
    <location>
        <begin position="179"/>
        <end position="199"/>
    </location>
</feature>
<dbReference type="InterPro" id="IPR010290">
    <property type="entry name" value="TM_effector"/>
</dbReference>
<evidence type="ECO:0000256" key="4">
    <source>
        <dbReference type="ARBA" id="ARBA00022692"/>
    </source>
</evidence>
<feature type="transmembrane region" description="Helical" evidence="7">
    <location>
        <begin position="296"/>
        <end position="318"/>
    </location>
</feature>